<dbReference type="Pfam" id="PF01734">
    <property type="entry name" value="Patatin"/>
    <property type="match status" value="1"/>
</dbReference>
<dbReference type="GO" id="GO:0016042">
    <property type="term" value="P:lipid catabolic process"/>
    <property type="evidence" value="ECO:0007669"/>
    <property type="project" value="UniProtKB-UniRule"/>
</dbReference>
<dbReference type="Proteomes" id="UP000051494">
    <property type="component" value="Unassembled WGS sequence"/>
</dbReference>
<evidence type="ECO:0000259" key="3">
    <source>
        <dbReference type="PROSITE" id="PS51635"/>
    </source>
</evidence>
<gene>
    <name evidence="5" type="ORF">CC99x_011465</name>
    <name evidence="4" type="ORF">CC99x_02024</name>
</gene>
<dbReference type="InterPro" id="IPR002641">
    <property type="entry name" value="PNPLA_dom"/>
</dbReference>
<reference evidence="4" key="1">
    <citation type="submission" date="2015-09" db="EMBL/GenBank/DDBJ databases">
        <title>Draft Genome Sequences of Two Novel Amoeba-resistant Intranuclear Bacteria, Candidatus Berkiella cookevillensis and Candidatus Berkiella aquae.</title>
        <authorList>
            <person name="Mehari Y.T."/>
            <person name="Arivett B.A."/>
            <person name="Farone A.L."/>
            <person name="Gunderson J.H."/>
            <person name="Farone M.B."/>
        </authorList>
    </citation>
    <scope>NUCLEOTIDE SEQUENCE [LARGE SCALE GENOMIC DNA]</scope>
    <source>
        <strain evidence="4">CC99</strain>
    </source>
</reference>
<organism evidence="4">
    <name type="scientific">Candidatus Berkiella cookevillensis</name>
    <dbReference type="NCBI Taxonomy" id="437022"/>
    <lineage>
        <taxon>Bacteria</taxon>
        <taxon>Pseudomonadati</taxon>
        <taxon>Pseudomonadota</taxon>
        <taxon>Gammaproteobacteria</taxon>
        <taxon>Candidatus Berkiellales</taxon>
        <taxon>Candidatus Berkiellaceae</taxon>
        <taxon>Candidatus Berkiella</taxon>
    </lineage>
</organism>
<dbReference type="PROSITE" id="PS51635">
    <property type="entry name" value="PNPLA"/>
    <property type="match status" value="1"/>
</dbReference>
<feature type="active site" description="Proton acceptor" evidence="2">
    <location>
        <position position="273"/>
    </location>
</feature>
<feature type="short sequence motif" description="GXGXXG" evidence="2">
    <location>
        <begin position="102"/>
        <end position="107"/>
    </location>
</feature>
<evidence type="ECO:0000256" key="2">
    <source>
        <dbReference type="PROSITE-ProRule" id="PRU01161"/>
    </source>
</evidence>
<dbReference type="InterPro" id="IPR016035">
    <property type="entry name" value="Acyl_Trfase/lysoPLipase"/>
</dbReference>
<reference evidence="5" key="2">
    <citation type="journal article" date="2016" name="Genome Announc.">
        <title>Draft Genome Sequences of Two Novel Amoeba-Resistant Intranuclear Bacteria, 'Candidatus Berkiella cookevillensis' and 'Candidatus Berkiella aquae'.</title>
        <authorList>
            <person name="Mehari Y.T."/>
            <person name="Arivett B.A."/>
            <person name="Farone A.L."/>
            <person name="Gunderson J.H."/>
            <person name="Farone M.B."/>
        </authorList>
    </citation>
    <scope>NUCLEOTIDE SEQUENCE</scope>
    <source>
        <strain evidence="5">CC99</strain>
    </source>
</reference>
<keyword evidence="1 2" id="KW-0443">Lipid metabolism</keyword>
<dbReference type="OrthoDB" id="5650221at2"/>
<comment type="caution">
    <text evidence="4">The sequence shown here is derived from an EMBL/GenBank/DDBJ whole genome shotgun (WGS) entry which is preliminary data.</text>
</comment>
<accession>A0A0Q9YMM6</accession>
<keyword evidence="2" id="KW-0442">Lipid degradation</keyword>
<dbReference type="SUPFAM" id="SSF52151">
    <property type="entry name" value="FabD/lysophospholipase-like"/>
    <property type="match status" value="1"/>
</dbReference>
<feature type="domain" description="PNPLA" evidence="3">
    <location>
        <begin position="98"/>
        <end position="286"/>
    </location>
</feature>
<keyword evidence="2" id="KW-0378">Hydrolase</keyword>
<feature type="short sequence motif" description="DGA/G" evidence="2">
    <location>
        <begin position="273"/>
        <end position="275"/>
    </location>
</feature>
<feature type="active site" description="Nucleophile" evidence="2">
    <location>
        <position position="134"/>
    </location>
</feature>
<dbReference type="Gene3D" id="3.40.1090.10">
    <property type="entry name" value="Cytosolic phospholipase A2 catalytic domain"/>
    <property type="match status" value="2"/>
</dbReference>
<protein>
    <submittedName>
        <fullName evidence="4 5">Patatin-like phospholipase</fullName>
    </submittedName>
</protein>
<dbReference type="EMBL" id="LKHV01000012">
    <property type="protein sequence ID" value="KRG17729.1"/>
    <property type="molecule type" value="Genomic_DNA"/>
</dbReference>
<comment type="caution">
    <text evidence="2">Lacks conserved residue(s) required for the propagation of feature annotation.</text>
</comment>
<evidence type="ECO:0000313" key="5">
    <source>
        <dbReference type="EMBL" id="MCS5709513.1"/>
    </source>
</evidence>
<dbReference type="InterPro" id="IPR052580">
    <property type="entry name" value="Lipid_Hydrolase"/>
</dbReference>
<dbReference type="EMBL" id="LKHV02000001">
    <property type="protein sequence ID" value="MCS5709513.1"/>
    <property type="molecule type" value="Genomic_DNA"/>
</dbReference>
<dbReference type="STRING" id="437022.CC99x_02024"/>
<dbReference type="PANTHER" id="PTHR46394">
    <property type="entry name" value="ANNEXIN"/>
    <property type="match status" value="1"/>
</dbReference>
<evidence type="ECO:0000313" key="6">
    <source>
        <dbReference type="Proteomes" id="UP000051494"/>
    </source>
</evidence>
<dbReference type="AlphaFoldDB" id="A0A0Q9YMM6"/>
<sequence>MSDKAHDHKRAVLTALTKWRHVSTERINVDKHHFSALKALTRYKHSSCSTDGQQATILKDTASDDIMISNAKDLEWDSLNLPRPTAKLRHIFSKVRELFIAGGGGAGRSLPSAMSEAVKFGLDLSKVEVVCATSVGTIMGLGIVLNMSTQAMSKMLDEMPTEQFQDWSVSSITDFFQNWGLCEGKFMPSYFRKIIKHHSGLNDPTFEELYAKSHKEFRVIVANVSKKKMTILSHKTTPNMKVAEAVGLSCSVPILYPPKWFSNEKGDLEAFADGGIIKNYPWGVGSDPNRPLEEQLGFIFVNNSAAYALNDDADRSLIGFRDYLCNLLTMAIFQDPLCLSDSVKARTVAISLGWNPLKFSATPEEQRGLDKAGMRGTRRLVKQILKSTYRVDLDTNDHIPQMQEQLAESIAMTPVAKQWIPGFSHKKSTIVETEKVSASNNKGGYLLRPRTA</sequence>
<evidence type="ECO:0000256" key="1">
    <source>
        <dbReference type="ARBA" id="ARBA00023098"/>
    </source>
</evidence>
<proteinExistence type="predicted"/>
<dbReference type="PANTHER" id="PTHR46394:SF1">
    <property type="entry name" value="PNPLA DOMAIN-CONTAINING PROTEIN"/>
    <property type="match status" value="1"/>
</dbReference>
<reference evidence="5" key="3">
    <citation type="submission" date="2021-06" db="EMBL/GenBank/DDBJ databases">
        <title>Genomic Description and Analysis of Intracellular Bacteria, Candidatus Berkiella cookevillensis and Candidatus Berkiella aquae.</title>
        <authorList>
            <person name="Kidane D.T."/>
            <person name="Mehari Y.T."/>
            <person name="Rice F.C."/>
            <person name="Arivett B.A."/>
            <person name="Farone A.L."/>
            <person name="Berk S.G."/>
            <person name="Farone M.B."/>
        </authorList>
    </citation>
    <scope>NUCLEOTIDE SEQUENCE</scope>
    <source>
        <strain evidence="5">CC99</strain>
    </source>
</reference>
<dbReference type="RefSeq" id="WP_057625130.1">
    <property type="nucleotide sequence ID" value="NZ_LKHV02000001.1"/>
</dbReference>
<name>A0A0Q9YMM6_9GAMM</name>
<dbReference type="GO" id="GO:0016787">
    <property type="term" value="F:hydrolase activity"/>
    <property type="evidence" value="ECO:0007669"/>
    <property type="project" value="UniProtKB-UniRule"/>
</dbReference>
<evidence type="ECO:0000313" key="4">
    <source>
        <dbReference type="EMBL" id="KRG17729.1"/>
    </source>
</evidence>
<keyword evidence="6" id="KW-1185">Reference proteome</keyword>